<dbReference type="InterPro" id="IPR004692">
    <property type="entry name" value="SecG"/>
</dbReference>
<dbReference type="AlphaFoldDB" id="A0A1G2R7J7"/>
<evidence type="ECO:0000256" key="6">
    <source>
        <dbReference type="ARBA" id="ARBA00022989"/>
    </source>
</evidence>
<evidence type="ECO:0000256" key="9">
    <source>
        <dbReference type="RuleBase" id="RU365087"/>
    </source>
</evidence>
<evidence type="ECO:0000256" key="8">
    <source>
        <dbReference type="ARBA" id="ARBA00023136"/>
    </source>
</evidence>
<keyword evidence="8 9" id="KW-0472">Membrane</keyword>
<comment type="function">
    <text evidence="9">Involved in protein export. Participates in an early event of protein translocation.</text>
</comment>
<keyword evidence="6 9" id="KW-1133">Transmembrane helix</keyword>
<comment type="subcellular location">
    <subcellularLocation>
        <location evidence="9">Cell membrane</location>
        <topology evidence="9">Multi-pass membrane protein</topology>
    </subcellularLocation>
    <subcellularLocation>
        <location evidence="1">Membrane</location>
        <topology evidence="1">Multi-pass membrane protein</topology>
    </subcellularLocation>
</comment>
<proteinExistence type="inferred from homology"/>
<comment type="caution">
    <text evidence="9">Lacks conserved residue(s) required for the propagation of feature annotation.</text>
</comment>
<dbReference type="GO" id="GO:0005886">
    <property type="term" value="C:plasma membrane"/>
    <property type="evidence" value="ECO:0007669"/>
    <property type="project" value="UniProtKB-SubCell"/>
</dbReference>
<reference evidence="10 11" key="1">
    <citation type="journal article" date="2016" name="Nat. Commun.">
        <title>Thousands of microbial genomes shed light on interconnected biogeochemical processes in an aquifer system.</title>
        <authorList>
            <person name="Anantharaman K."/>
            <person name="Brown C.T."/>
            <person name="Hug L.A."/>
            <person name="Sharon I."/>
            <person name="Castelle C.J."/>
            <person name="Probst A.J."/>
            <person name="Thomas B.C."/>
            <person name="Singh A."/>
            <person name="Wilkins M.J."/>
            <person name="Karaoz U."/>
            <person name="Brodie E.L."/>
            <person name="Williams K.H."/>
            <person name="Hubbard S.S."/>
            <person name="Banfield J.F."/>
        </authorList>
    </citation>
    <scope>NUCLEOTIDE SEQUENCE [LARGE SCALE GENOMIC DNA]</scope>
</reference>
<dbReference type="GO" id="GO:0009306">
    <property type="term" value="P:protein secretion"/>
    <property type="evidence" value="ECO:0007669"/>
    <property type="project" value="UniProtKB-UniRule"/>
</dbReference>
<dbReference type="NCBIfam" id="TIGR00810">
    <property type="entry name" value="secG"/>
    <property type="match status" value="1"/>
</dbReference>
<gene>
    <name evidence="10" type="ORF">A3J68_01320</name>
</gene>
<evidence type="ECO:0000256" key="3">
    <source>
        <dbReference type="ARBA" id="ARBA00022448"/>
    </source>
</evidence>
<sequence>MTTILPFFQVSVSVLLIALVLLQPRGSGLGSAFGGDTMLFASRRGIQQKIHWLTVFSGFSFIALALLSLLA</sequence>
<keyword evidence="7 9" id="KW-0811">Translocation</keyword>
<keyword evidence="3 9" id="KW-0813">Transport</keyword>
<keyword evidence="9" id="KW-1003">Cell membrane</keyword>
<dbReference type="GO" id="GO:0015450">
    <property type="term" value="F:protein-transporting ATPase activity"/>
    <property type="evidence" value="ECO:0007669"/>
    <property type="project" value="UniProtKB-UniRule"/>
</dbReference>
<evidence type="ECO:0000256" key="7">
    <source>
        <dbReference type="ARBA" id="ARBA00023010"/>
    </source>
</evidence>
<evidence type="ECO:0000313" key="10">
    <source>
        <dbReference type="EMBL" id="OHA68793.1"/>
    </source>
</evidence>
<protein>
    <recommendedName>
        <fullName evidence="9">Protein-export membrane protein SecG</fullName>
    </recommendedName>
</protein>
<dbReference type="Pfam" id="PF03840">
    <property type="entry name" value="SecG"/>
    <property type="match status" value="1"/>
</dbReference>
<accession>A0A1G2R7J7</accession>
<name>A0A1G2R7J7_9BACT</name>
<keyword evidence="4 9" id="KW-0812">Transmembrane</keyword>
<evidence type="ECO:0000313" key="11">
    <source>
        <dbReference type="Proteomes" id="UP000178529"/>
    </source>
</evidence>
<organism evidence="10 11">
    <name type="scientific">Candidatus Wildermuthbacteria bacterium RIFCSPHIGHO2_02_FULL_48_16</name>
    <dbReference type="NCBI Taxonomy" id="1802453"/>
    <lineage>
        <taxon>Bacteria</taxon>
        <taxon>Candidatus Wildermuthiibacteriota</taxon>
    </lineage>
</organism>
<evidence type="ECO:0000256" key="5">
    <source>
        <dbReference type="ARBA" id="ARBA00022927"/>
    </source>
</evidence>
<feature type="transmembrane region" description="Helical" evidence="9">
    <location>
        <begin position="50"/>
        <end position="70"/>
    </location>
</feature>
<dbReference type="Proteomes" id="UP000178529">
    <property type="component" value="Unassembled WGS sequence"/>
</dbReference>
<comment type="similarity">
    <text evidence="2 9">Belongs to the SecG family.</text>
</comment>
<comment type="caution">
    <text evidence="10">The sequence shown here is derived from an EMBL/GenBank/DDBJ whole genome shotgun (WGS) entry which is preliminary data.</text>
</comment>
<evidence type="ECO:0000256" key="1">
    <source>
        <dbReference type="ARBA" id="ARBA00004141"/>
    </source>
</evidence>
<keyword evidence="5 9" id="KW-0653">Protein transport</keyword>
<dbReference type="EMBL" id="MHTY01000015">
    <property type="protein sequence ID" value="OHA68793.1"/>
    <property type="molecule type" value="Genomic_DNA"/>
</dbReference>
<evidence type="ECO:0000256" key="2">
    <source>
        <dbReference type="ARBA" id="ARBA00008445"/>
    </source>
</evidence>
<evidence type="ECO:0000256" key="4">
    <source>
        <dbReference type="ARBA" id="ARBA00022692"/>
    </source>
</evidence>